<accession>A0ACC2PH48</accession>
<name>A0ACC2PH48_9HYME</name>
<gene>
    <name evidence="1" type="ORF">QAD02_018706</name>
</gene>
<dbReference type="EMBL" id="CM056741">
    <property type="protein sequence ID" value="KAJ8682914.1"/>
    <property type="molecule type" value="Genomic_DNA"/>
</dbReference>
<protein>
    <submittedName>
        <fullName evidence="1">Uncharacterized protein</fullName>
    </submittedName>
</protein>
<evidence type="ECO:0000313" key="2">
    <source>
        <dbReference type="Proteomes" id="UP001239111"/>
    </source>
</evidence>
<reference evidence="1" key="1">
    <citation type="submission" date="2023-04" db="EMBL/GenBank/DDBJ databases">
        <title>A chromosome-level genome assembly of the parasitoid wasp Eretmocerus hayati.</title>
        <authorList>
            <person name="Zhong Y."/>
            <person name="Liu S."/>
            <person name="Liu Y."/>
        </authorList>
    </citation>
    <scope>NUCLEOTIDE SEQUENCE</scope>
    <source>
        <strain evidence="1">ZJU_SS_LIU_2023</strain>
    </source>
</reference>
<proteinExistence type="predicted"/>
<dbReference type="Proteomes" id="UP001239111">
    <property type="component" value="Chromosome 1"/>
</dbReference>
<organism evidence="1 2">
    <name type="scientific">Eretmocerus hayati</name>
    <dbReference type="NCBI Taxonomy" id="131215"/>
    <lineage>
        <taxon>Eukaryota</taxon>
        <taxon>Metazoa</taxon>
        <taxon>Ecdysozoa</taxon>
        <taxon>Arthropoda</taxon>
        <taxon>Hexapoda</taxon>
        <taxon>Insecta</taxon>
        <taxon>Pterygota</taxon>
        <taxon>Neoptera</taxon>
        <taxon>Endopterygota</taxon>
        <taxon>Hymenoptera</taxon>
        <taxon>Apocrita</taxon>
        <taxon>Proctotrupomorpha</taxon>
        <taxon>Chalcidoidea</taxon>
        <taxon>Aphelinidae</taxon>
        <taxon>Aphelininae</taxon>
        <taxon>Eretmocerus</taxon>
    </lineage>
</organism>
<sequence length="636" mass="73588">MGRNRNCDSDNSASQDDPLRMEKAWIARTIMQLELYQGYPEGVNRQKNASDSILYRMKGNELFKSKSHNREIHLKTLERYSQSIALAPNNSEELAMAYGNRSALTHHLKQYKECLEDCDRAIKITKSEVLKNKLTCRKLECLAAMGDKSLESECDIALNSLKTLSLDVKIKDNFVEKINNIKNNTLPDPIVPDSSKYGKKSKKSKKPSSPSELFQHQDEIPCASEAVTIEYNKRWGRHIVATRDINPGEIVAVEKHFFQFVYPECMYWCCSYCTKFSWSSIPCQGCIYGIYCSEKCRSAAWVEFHRFECKIFPLVWDIDRDLKSATQTIRFFLSVVHQAGGLAPLKQEFMRVQKNEDPRTQGFSDDGVFRSDCRSILGLKDYSHEASEELQSSSGFNATVALYRLIRETDFFGFQLRNSLLELIPQNEDILFAGAIFLRLSYLPPRYGSQLLLNTDELKEFTGLYLSPFCGLFNHSCDPNVRFIRSRNNETIVYAKHPIKRGEQLFCSYTGDYMHMPKELRLAQLDIYNFECQCLACKKNWTSASMPYIEDLLRKNLRVNQALIERIQALSKTSFKDMFCVRGKFKPEFLEKVKAIQKELAEKVTVHCHEYEGFDSYIHLLYMRTFGPWFEVPEIC</sequence>
<keyword evidence="2" id="KW-1185">Reference proteome</keyword>
<evidence type="ECO:0000313" key="1">
    <source>
        <dbReference type="EMBL" id="KAJ8682914.1"/>
    </source>
</evidence>
<comment type="caution">
    <text evidence="1">The sequence shown here is derived from an EMBL/GenBank/DDBJ whole genome shotgun (WGS) entry which is preliminary data.</text>
</comment>